<dbReference type="EMBL" id="CADCUZ010000159">
    <property type="protein sequence ID" value="CAA9437168.1"/>
    <property type="molecule type" value="Genomic_DNA"/>
</dbReference>
<protein>
    <recommendedName>
        <fullName evidence="1">6-phosphogluconate dehydrogenase NADP-binding domain-containing protein</fullName>
    </recommendedName>
</protein>
<dbReference type="Gene3D" id="3.40.50.720">
    <property type="entry name" value="NAD(P)-binding Rossmann-like Domain"/>
    <property type="match status" value="1"/>
</dbReference>
<evidence type="ECO:0000259" key="1">
    <source>
        <dbReference type="Pfam" id="PF03446"/>
    </source>
</evidence>
<name>A0A6J4Q972_9ACTN</name>
<proteinExistence type="predicted"/>
<organism evidence="2">
    <name type="scientific">uncultured Rubrobacteraceae bacterium</name>
    <dbReference type="NCBI Taxonomy" id="349277"/>
    <lineage>
        <taxon>Bacteria</taxon>
        <taxon>Bacillati</taxon>
        <taxon>Actinomycetota</taxon>
        <taxon>Rubrobacteria</taxon>
        <taxon>Rubrobacterales</taxon>
        <taxon>Rubrobacteraceae</taxon>
        <taxon>environmental samples</taxon>
    </lineage>
</organism>
<dbReference type="GO" id="GO:0050661">
    <property type="term" value="F:NADP binding"/>
    <property type="evidence" value="ECO:0007669"/>
    <property type="project" value="InterPro"/>
</dbReference>
<dbReference type="InterPro" id="IPR006115">
    <property type="entry name" value="6PGDH_NADP-bd"/>
</dbReference>
<dbReference type="Pfam" id="PF03446">
    <property type="entry name" value="NAD_binding_2"/>
    <property type="match status" value="1"/>
</dbReference>
<feature type="domain" description="6-phosphogluconate dehydrogenase NADP-binding" evidence="1">
    <location>
        <begin position="2"/>
        <end position="23"/>
    </location>
</feature>
<dbReference type="SUPFAM" id="SSF51735">
    <property type="entry name" value="NAD(P)-binding Rossmann-fold domains"/>
    <property type="match status" value="1"/>
</dbReference>
<gene>
    <name evidence="2" type="ORF">AVDCRST_MAG55-3115</name>
</gene>
<dbReference type="InterPro" id="IPR036291">
    <property type="entry name" value="NAD(P)-bd_dom_sf"/>
</dbReference>
<evidence type="ECO:0000313" key="2">
    <source>
        <dbReference type="EMBL" id="CAA9437168.1"/>
    </source>
</evidence>
<feature type="non-terminal residue" evidence="2">
    <location>
        <position position="24"/>
    </location>
</feature>
<sequence length="24" mass="2646">MDIGIYGMGRMGFNMARRLVDKGG</sequence>
<dbReference type="AlphaFoldDB" id="A0A6J4Q972"/>
<accession>A0A6J4Q972</accession>
<reference evidence="2" key="1">
    <citation type="submission" date="2020-02" db="EMBL/GenBank/DDBJ databases">
        <authorList>
            <person name="Meier V. D."/>
        </authorList>
    </citation>
    <scope>NUCLEOTIDE SEQUENCE</scope>
    <source>
        <strain evidence="2">AVDCRST_MAG55</strain>
    </source>
</reference>